<dbReference type="EC" id="3.1.3.16" evidence="2"/>
<keyword evidence="2" id="KW-0378">Hydrolase</keyword>
<dbReference type="SMART" id="SM00332">
    <property type="entry name" value="PP2Cc"/>
    <property type="match status" value="1"/>
</dbReference>
<sequence>MVLPLMSYKVITFGLSDVGLVRQNNEDVWDQVPTIRFFVLADGMGGHQAGEVAAKETVHHLCKLAQKKFNALLKPSLKESYQTLKHAIVQVNKHIYKMSRESSDLKGMGTTLCCLYFHTEGVIYGHVGDSRIYRLRDKKLEQLTKDHSLLCEMMDLGQIHEQQMPNFLYKNIITKAIGTELIVDPSIAITDFMYGDIFMMCTDGLSDLLSQKEMENILNHASSPQEAVEKLVKAAKNKGGYDNVTVVMLHVIKENESENLSR</sequence>
<dbReference type="InterPro" id="IPR036457">
    <property type="entry name" value="PPM-type-like_dom_sf"/>
</dbReference>
<evidence type="ECO:0000259" key="1">
    <source>
        <dbReference type="PROSITE" id="PS51746"/>
    </source>
</evidence>
<proteinExistence type="predicted"/>
<evidence type="ECO:0000313" key="2">
    <source>
        <dbReference type="EMBL" id="KIA77432.1"/>
    </source>
</evidence>
<dbReference type="EMBL" id="JSAM01000076">
    <property type="protein sequence ID" value="KIA77432.1"/>
    <property type="molecule type" value="Genomic_DNA"/>
</dbReference>
<dbReference type="InterPro" id="IPR015655">
    <property type="entry name" value="PP2C"/>
</dbReference>
<comment type="caution">
    <text evidence="2">The sequence shown here is derived from an EMBL/GenBank/DDBJ whole genome shotgun (WGS) entry which is preliminary data.</text>
</comment>
<dbReference type="SUPFAM" id="SSF81606">
    <property type="entry name" value="PP2C-like"/>
    <property type="match status" value="1"/>
</dbReference>
<dbReference type="SMART" id="SM00331">
    <property type="entry name" value="PP2C_SIG"/>
    <property type="match status" value="1"/>
</dbReference>
<reference evidence="2 3" key="1">
    <citation type="journal article" date="2014" name="Mol. Biol. Evol.">
        <title>Massive expansion of Ubiquitination-related gene families within the Chlamydiae.</title>
        <authorList>
            <person name="Domman D."/>
            <person name="Collingro A."/>
            <person name="Lagkouvardos I."/>
            <person name="Gehre L."/>
            <person name="Weinmaier T."/>
            <person name="Rattei T."/>
            <person name="Subtil A."/>
            <person name="Horn M."/>
        </authorList>
    </citation>
    <scope>NUCLEOTIDE SEQUENCE [LARGE SCALE GENOMIC DNA]</scope>
    <source>
        <strain evidence="2 3">OEW1</strain>
    </source>
</reference>
<dbReference type="AlphaFoldDB" id="A0A0C1E8A1"/>
<dbReference type="PROSITE" id="PS51746">
    <property type="entry name" value="PPM_2"/>
    <property type="match status" value="1"/>
</dbReference>
<dbReference type="PATRIC" id="fig|83552.4.peg.1394"/>
<feature type="domain" description="PPM-type phosphatase" evidence="1">
    <location>
        <begin position="12"/>
        <end position="251"/>
    </location>
</feature>
<protein>
    <submittedName>
        <fullName evidence="2">Protein phosphatase PrpC</fullName>
        <ecNumber evidence="2">3.1.3.16</ecNumber>
    </submittedName>
</protein>
<dbReference type="GO" id="GO:0004722">
    <property type="term" value="F:protein serine/threonine phosphatase activity"/>
    <property type="evidence" value="ECO:0007669"/>
    <property type="project" value="UniProtKB-EC"/>
</dbReference>
<dbReference type="Pfam" id="PF13672">
    <property type="entry name" value="PP2C_2"/>
    <property type="match status" value="1"/>
</dbReference>
<organism evidence="2 3">
    <name type="scientific">Parachlamydia acanthamoebae</name>
    <dbReference type="NCBI Taxonomy" id="83552"/>
    <lineage>
        <taxon>Bacteria</taxon>
        <taxon>Pseudomonadati</taxon>
        <taxon>Chlamydiota</taxon>
        <taxon>Chlamydiia</taxon>
        <taxon>Parachlamydiales</taxon>
        <taxon>Parachlamydiaceae</taxon>
        <taxon>Parachlamydia</taxon>
    </lineage>
</organism>
<accession>A0A0C1E8A1</accession>
<dbReference type="Gene3D" id="3.60.40.10">
    <property type="entry name" value="PPM-type phosphatase domain"/>
    <property type="match status" value="1"/>
</dbReference>
<gene>
    <name evidence="2" type="primary">prpC</name>
    <name evidence="2" type="ORF">DB43_GG00110</name>
</gene>
<name>A0A0C1E8A1_9BACT</name>
<dbReference type="Proteomes" id="UP000031307">
    <property type="component" value="Unassembled WGS sequence"/>
</dbReference>
<evidence type="ECO:0000313" key="3">
    <source>
        <dbReference type="Proteomes" id="UP000031307"/>
    </source>
</evidence>
<dbReference type="InterPro" id="IPR001932">
    <property type="entry name" value="PPM-type_phosphatase-like_dom"/>
</dbReference>
<dbReference type="PANTHER" id="PTHR47992">
    <property type="entry name" value="PROTEIN PHOSPHATASE"/>
    <property type="match status" value="1"/>
</dbReference>
<dbReference type="CDD" id="cd00143">
    <property type="entry name" value="PP2Cc"/>
    <property type="match status" value="1"/>
</dbReference>
<dbReference type="NCBIfam" id="NF033484">
    <property type="entry name" value="Stp1_PP2C_phos"/>
    <property type="match status" value="1"/>
</dbReference>